<sequence length="269" mass="29578">MLPTYFISHGGGPWPWMESQRATYARLSSALQKIPQQLGSIPRAILMVSAHWEATEFTVTSKPMPGMIYDYNGFPKHTYAIRYPAPGNPELAQQVQTLLSDNGFASQQDAERGFDHGMYAPMALIDPLAATPVVQLSLKHGLDPLEHLAMGRALAPLRQQGILIIGSGLSYHNLQNFGPDARQVSAEFDDWVQKSMALPDSTERAAALVKWENAPSARQAHPREEHLLPLMVAVGAAGEDPSQRVYHESDFMGGISVSNFRFSKSPLAE</sequence>
<evidence type="ECO:0000256" key="1">
    <source>
        <dbReference type="ARBA" id="ARBA00001947"/>
    </source>
</evidence>
<comment type="cofactor">
    <cofactor evidence="1">
        <name>Zn(2+)</name>
        <dbReference type="ChEBI" id="CHEBI:29105"/>
    </cofactor>
</comment>
<keyword evidence="8" id="KW-1185">Reference proteome</keyword>
<evidence type="ECO:0000256" key="5">
    <source>
        <dbReference type="ARBA" id="ARBA00023002"/>
    </source>
</evidence>
<organism evidence="7 8">
    <name type="scientific">Granulosicoccus antarcticus IMCC3135</name>
    <dbReference type="NCBI Taxonomy" id="1192854"/>
    <lineage>
        <taxon>Bacteria</taxon>
        <taxon>Pseudomonadati</taxon>
        <taxon>Pseudomonadota</taxon>
        <taxon>Gammaproteobacteria</taxon>
        <taxon>Chromatiales</taxon>
        <taxon>Granulosicoccaceae</taxon>
        <taxon>Granulosicoccus</taxon>
    </lineage>
</organism>
<dbReference type="Proteomes" id="UP000250079">
    <property type="component" value="Chromosome"/>
</dbReference>
<proteinExistence type="inferred from homology"/>
<feature type="domain" description="Extradiol ring-cleavage dioxygenase class III enzyme subunit B" evidence="6">
    <location>
        <begin position="6"/>
        <end position="255"/>
    </location>
</feature>
<evidence type="ECO:0000256" key="4">
    <source>
        <dbReference type="ARBA" id="ARBA00022833"/>
    </source>
</evidence>
<evidence type="ECO:0000259" key="6">
    <source>
        <dbReference type="Pfam" id="PF02900"/>
    </source>
</evidence>
<dbReference type="SUPFAM" id="SSF53213">
    <property type="entry name" value="LigB-like"/>
    <property type="match status" value="1"/>
</dbReference>
<dbReference type="Gene3D" id="3.40.830.10">
    <property type="entry name" value="LigB-like"/>
    <property type="match status" value="1"/>
</dbReference>
<dbReference type="RefSeq" id="WP_236994741.1">
    <property type="nucleotide sequence ID" value="NZ_CP018632.1"/>
</dbReference>
<dbReference type="EC" id="1.13.11.29" evidence="7"/>
<dbReference type="CDD" id="cd07363">
    <property type="entry name" value="45_DOPA_Dioxygenase"/>
    <property type="match status" value="1"/>
</dbReference>
<comment type="similarity">
    <text evidence="2">Belongs to the DODA-type extradiol aromatic ring-opening dioxygenase family.</text>
</comment>
<dbReference type="PANTHER" id="PTHR30096">
    <property type="entry name" value="4,5-DOPA DIOXYGENASE EXTRADIOL-LIKE PROTEIN"/>
    <property type="match status" value="1"/>
</dbReference>
<dbReference type="KEGG" id="gai:IMCC3135_03945"/>
<dbReference type="PANTHER" id="PTHR30096:SF0">
    <property type="entry name" value="4,5-DOPA DIOXYGENASE EXTRADIOL-LIKE PROTEIN"/>
    <property type="match status" value="1"/>
</dbReference>
<accession>A0A2Z2NHX3</accession>
<dbReference type="GO" id="GO:0008270">
    <property type="term" value="F:zinc ion binding"/>
    <property type="evidence" value="ECO:0007669"/>
    <property type="project" value="InterPro"/>
</dbReference>
<reference evidence="7 8" key="1">
    <citation type="submission" date="2016-12" db="EMBL/GenBank/DDBJ databases">
        <authorList>
            <person name="Song W.-J."/>
            <person name="Kurnit D.M."/>
        </authorList>
    </citation>
    <scope>NUCLEOTIDE SEQUENCE [LARGE SCALE GENOMIC DNA]</scope>
    <source>
        <strain evidence="7 8">IMCC3135</strain>
    </source>
</reference>
<keyword evidence="7" id="KW-0223">Dioxygenase</keyword>
<keyword evidence="3" id="KW-0479">Metal-binding</keyword>
<evidence type="ECO:0000256" key="3">
    <source>
        <dbReference type="ARBA" id="ARBA00022723"/>
    </source>
</evidence>
<dbReference type="InterPro" id="IPR014436">
    <property type="entry name" value="Extradiol_dOase_DODA"/>
</dbReference>
<dbReference type="Pfam" id="PF02900">
    <property type="entry name" value="LigB"/>
    <property type="match status" value="1"/>
</dbReference>
<dbReference type="GO" id="GO:0050297">
    <property type="term" value="F:stizolobate synthase activity"/>
    <property type="evidence" value="ECO:0007669"/>
    <property type="project" value="UniProtKB-EC"/>
</dbReference>
<evidence type="ECO:0000256" key="2">
    <source>
        <dbReference type="ARBA" id="ARBA00007581"/>
    </source>
</evidence>
<name>A0A2Z2NHX3_9GAMM</name>
<dbReference type="AlphaFoldDB" id="A0A2Z2NHX3"/>
<dbReference type="GO" id="GO:0008198">
    <property type="term" value="F:ferrous iron binding"/>
    <property type="evidence" value="ECO:0007669"/>
    <property type="project" value="InterPro"/>
</dbReference>
<keyword evidence="4" id="KW-0862">Zinc</keyword>
<dbReference type="EMBL" id="CP018632">
    <property type="protein sequence ID" value="ASJ70902.1"/>
    <property type="molecule type" value="Genomic_DNA"/>
</dbReference>
<dbReference type="PIRSF" id="PIRSF006157">
    <property type="entry name" value="Doxgns_DODA"/>
    <property type="match status" value="1"/>
</dbReference>
<evidence type="ECO:0000313" key="8">
    <source>
        <dbReference type="Proteomes" id="UP000250079"/>
    </source>
</evidence>
<protein>
    <submittedName>
        <fullName evidence="7">4,5-DOPA dioxygenase extradiol</fullName>
        <ecNumber evidence="7">1.13.11.29</ecNumber>
    </submittedName>
</protein>
<keyword evidence="5 7" id="KW-0560">Oxidoreductase</keyword>
<evidence type="ECO:0000313" key="7">
    <source>
        <dbReference type="EMBL" id="ASJ70902.1"/>
    </source>
</evidence>
<dbReference type="InterPro" id="IPR004183">
    <property type="entry name" value="Xdiol_dOase_suB"/>
</dbReference>
<gene>
    <name evidence="7" type="primary">ygiD</name>
    <name evidence="7" type="ORF">IMCC3135_03945</name>
</gene>